<dbReference type="HOGENOM" id="CLU_1872393_0_0_11"/>
<dbReference type="Proteomes" id="UP000000657">
    <property type="component" value="Chromosome"/>
</dbReference>
<protein>
    <submittedName>
        <fullName evidence="2">Uncharacterized protein</fullName>
    </submittedName>
</protein>
<feature type="region of interest" description="Disordered" evidence="1">
    <location>
        <begin position="50"/>
        <end position="136"/>
    </location>
</feature>
<dbReference type="STRING" id="326424.FRAAL1286"/>
<proteinExistence type="predicted"/>
<reference evidence="2 3" key="1">
    <citation type="journal article" date="2007" name="Genome Res.">
        <title>Genome characteristics of facultatively symbiotic Frankia sp. strains reflect host range and host plant biogeography.</title>
        <authorList>
            <person name="Normand P."/>
            <person name="Lapierre P."/>
            <person name="Tisa L.S."/>
            <person name="Gogarten J.P."/>
            <person name="Alloisio N."/>
            <person name="Bagnarol E."/>
            <person name="Bassi C.A."/>
            <person name="Berry A.M."/>
            <person name="Bickhart D.M."/>
            <person name="Choisne N."/>
            <person name="Couloux A."/>
            <person name="Cournoyer B."/>
            <person name="Cruveiller S."/>
            <person name="Daubin V."/>
            <person name="Demange N."/>
            <person name="Francino M.P."/>
            <person name="Goltsman E."/>
            <person name="Huang Y."/>
            <person name="Kopp O.R."/>
            <person name="Labarre L."/>
            <person name="Lapidus A."/>
            <person name="Lavire C."/>
            <person name="Marechal J."/>
            <person name="Martinez M."/>
            <person name="Mastronunzio J.E."/>
            <person name="Mullin B.C."/>
            <person name="Niemann J."/>
            <person name="Pujic P."/>
            <person name="Rawnsley T."/>
            <person name="Rouy Z."/>
            <person name="Schenowitz C."/>
            <person name="Sellstedt A."/>
            <person name="Tavares F."/>
            <person name="Tomkins J.P."/>
            <person name="Vallenet D."/>
            <person name="Valverde C."/>
            <person name="Wall L.G."/>
            <person name="Wang Y."/>
            <person name="Medigue C."/>
            <person name="Benson D.R."/>
        </authorList>
    </citation>
    <scope>NUCLEOTIDE SEQUENCE [LARGE SCALE GENOMIC DNA]</scope>
    <source>
        <strain evidence="3">DSM 45986 / CECT 9034 / ACN14a</strain>
    </source>
</reference>
<evidence type="ECO:0000256" key="1">
    <source>
        <dbReference type="SAM" id="MobiDB-lite"/>
    </source>
</evidence>
<dbReference type="KEGG" id="fal:FRAAL1286"/>
<evidence type="ECO:0000313" key="2">
    <source>
        <dbReference type="EMBL" id="CAJ59947.1"/>
    </source>
</evidence>
<gene>
    <name evidence="2" type="ordered locus">FRAAL1286</name>
</gene>
<dbReference type="AlphaFoldDB" id="Q0RR75"/>
<organism evidence="2 3">
    <name type="scientific">Frankia alni (strain DSM 45986 / CECT 9034 / ACN14a)</name>
    <dbReference type="NCBI Taxonomy" id="326424"/>
    <lineage>
        <taxon>Bacteria</taxon>
        <taxon>Bacillati</taxon>
        <taxon>Actinomycetota</taxon>
        <taxon>Actinomycetes</taxon>
        <taxon>Frankiales</taxon>
        <taxon>Frankiaceae</taxon>
        <taxon>Frankia</taxon>
    </lineage>
</organism>
<accession>Q0RR75</accession>
<evidence type="ECO:0000313" key="3">
    <source>
        <dbReference type="Proteomes" id="UP000000657"/>
    </source>
</evidence>
<sequence>MSVAAGDHSAFRSGASLVLILAHRNHAIRPADSRQPSSARATVLAMLDSDRAEGTTATSTATSLAGQDPENLPNTPSANLLSALRNRDHPCIMGGFPRHRQEPACRAGPTARRRRRPAPNVPAPPNSEPGFGYLRD</sequence>
<keyword evidence="3" id="KW-1185">Reference proteome</keyword>
<name>Q0RR75_FRAAA</name>
<dbReference type="EMBL" id="CT573213">
    <property type="protein sequence ID" value="CAJ59947.1"/>
    <property type="molecule type" value="Genomic_DNA"/>
</dbReference>